<name>A0ABT9IV39_9BACL</name>
<accession>A0ABT9IV39</accession>
<reference evidence="2 3" key="1">
    <citation type="submission" date="2023-08" db="EMBL/GenBank/DDBJ databases">
        <authorList>
            <person name="Park J.-S."/>
        </authorList>
    </citation>
    <scope>NUCLEOTIDE SEQUENCE [LARGE SCALE GENOMIC DNA]</scope>
    <source>
        <strain evidence="2 3">2205SS18-9</strain>
    </source>
</reference>
<keyword evidence="1" id="KW-0812">Transmembrane</keyword>
<evidence type="ECO:0000256" key="1">
    <source>
        <dbReference type="SAM" id="Phobius"/>
    </source>
</evidence>
<dbReference type="RefSeq" id="WP_305990473.1">
    <property type="nucleotide sequence ID" value="NZ_JAVAMP010000001.1"/>
</dbReference>
<comment type="caution">
    <text evidence="2">The sequence shown here is derived from an EMBL/GenBank/DDBJ whole genome shotgun (WGS) entry which is preliminary data.</text>
</comment>
<dbReference type="Gene3D" id="2.40.50.660">
    <property type="match status" value="1"/>
</dbReference>
<feature type="transmembrane region" description="Helical" evidence="1">
    <location>
        <begin position="12"/>
        <end position="35"/>
    </location>
</feature>
<keyword evidence="1" id="KW-0472">Membrane</keyword>
<gene>
    <name evidence="2" type="ORF">Q5Y73_03635</name>
</gene>
<dbReference type="InterPro" id="IPR019635">
    <property type="entry name" value="DUF2500"/>
</dbReference>
<evidence type="ECO:0000313" key="3">
    <source>
        <dbReference type="Proteomes" id="UP001231941"/>
    </source>
</evidence>
<keyword evidence="3" id="KW-1185">Reference proteome</keyword>
<dbReference type="EMBL" id="JAVAMP010000001">
    <property type="protein sequence ID" value="MDP5273187.1"/>
    <property type="molecule type" value="Genomic_DNA"/>
</dbReference>
<sequence length="126" mass="14413">MGFPSTGPSIMFTIVPIFISIVFIIVIGGIIFTLFKGITQWNYNNKQPVLSVNAKVVAKRDQIRRRRQNDRHSSYNSTTYYTTFEVESGDRMELEMTGEQFGLLVEGDLGKLTFQGSRYKGFERTI</sequence>
<dbReference type="Proteomes" id="UP001231941">
    <property type="component" value="Unassembled WGS sequence"/>
</dbReference>
<dbReference type="Pfam" id="PF10694">
    <property type="entry name" value="DUF2500"/>
    <property type="match status" value="1"/>
</dbReference>
<evidence type="ECO:0000313" key="2">
    <source>
        <dbReference type="EMBL" id="MDP5273187.1"/>
    </source>
</evidence>
<organism evidence="2 3">
    <name type="scientific">Chengkuizengella axinellae</name>
    <dbReference type="NCBI Taxonomy" id="3064388"/>
    <lineage>
        <taxon>Bacteria</taxon>
        <taxon>Bacillati</taxon>
        <taxon>Bacillota</taxon>
        <taxon>Bacilli</taxon>
        <taxon>Bacillales</taxon>
        <taxon>Paenibacillaceae</taxon>
        <taxon>Chengkuizengella</taxon>
    </lineage>
</organism>
<proteinExistence type="predicted"/>
<keyword evidence="1" id="KW-1133">Transmembrane helix</keyword>
<protein>
    <submittedName>
        <fullName evidence="2">DUF2500 domain-containing protein</fullName>
    </submittedName>
</protein>